<feature type="chain" id="PRO_5041655125" description="Secreted protein" evidence="1">
    <location>
        <begin position="19"/>
        <end position="207"/>
    </location>
</feature>
<keyword evidence="3" id="KW-1185">Reference proteome</keyword>
<organism evidence="2 3">
    <name type="scientific">Sphingopyxis granuli</name>
    <dbReference type="NCBI Taxonomy" id="267128"/>
    <lineage>
        <taxon>Bacteria</taxon>
        <taxon>Pseudomonadati</taxon>
        <taxon>Pseudomonadota</taxon>
        <taxon>Alphaproteobacteria</taxon>
        <taxon>Sphingomonadales</taxon>
        <taxon>Sphingomonadaceae</taxon>
        <taxon>Sphingopyxis</taxon>
    </lineage>
</organism>
<name>A0AA86GNF1_9SPHN</name>
<sequence length="207" mass="21580">MRAILTLFLLAAATPAVAQSRCAPPAPAAEPPAAAPLVPGYEDDAVRIPTPLSDLAGDSPWLPRFAAAADALLAALRAGDVARWRPLLGGPWLGAADARAVEALLADPCGAFAPLLAGETPPTRRILGWSVPASYSATERAEIAARPEAEALVCWSARPPAEAVWPRTAAEADNAPGRPYGCARIAYSLREGSPQWRAFIETPVTGF</sequence>
<feature type="signal peptide" evidence="1">
    <location>
        <begin position="1"/>
        <end position="18"/>
    </location>
</feature>
<dbReference type="AlphaFoldDB" id="A0AA86GNF1"/>
<evidence type="ECO:0000313" key="2">
    <source>
        <dbReference type="EMBL" id="AMG75401.1"/>
    </source>
</evidence>
<gene>
    <name evidence="2" type="ORF">SGRAN_3054</name>
</gene>
<proteinExistence type="predicted"/>
<keyword evidence="1" id="KW-0732">Signal</keyword>
<accession>A0AA86GNF1</accession>
<evidence type="ECO:0008006" key="4">
    <source>
        <dbReference type="Google" id="ProtNLM"/>
    </source>
</evidence>
<dbReference type="EMBL" id="CP012199">
    <property type="protein sequence ID" value="AMG75401.1"/>
    <property type="molecule type" value="Genomic_DNA"/>
</dbReference>
<protein>
    <recommendedName>
        <fullName evidence="4">Secreted protein</fullName>
    </recommendedName>
</protein>
<dbReference type="Proteomes" id="UP000058599">
    <property type="component" value="Chromosome"/>
</dbReference>
<dbReference type="KEGG" id="sgi:SGRAN_3054"/>
<evidence type="ECO:0000256" key="1">
    <source>
        <dbReference type="SAM" id="SignalP"/>
    </source>
</evidence>
<reference evidence="2 3" key="1">
    <citation type="journal article" date="2016" name="BMC Genomics">
        <title>Genomic analysis of the nitrate-respiring Sphingopyxis granuli (formerly Sphingomonas macrogoltabida) strain TFA.</title>
        <authorList>
            <person name="Garcia-Romero I."/>
            <person name="Perez-Pulido A.J."/>
            <person name="Gonzalez-Flores Y.E."/>
            <person name="Reyes-Ramirez F."/>
            <person name="Santero E."/>
            <person name="Floriano B."/>
        </authorList>
    </citation>
    <scope>NUCLEOTIDE SEQUENCE [LARGE SCALE GENOMIC DNA]</scope>
    <source>
        <strain evidence="2 3">TFA</strain>
    </source>
</reference>
<dbReference type="RefSeq" id="WP_067185090.1">
    <property type="nucleotide sequence ID" value="NZ_CP012199.1"/>
</dbReference>
<evidence type="ECO:0000313" key="3">
    <source>
        <dbReference type="Proteomes" id="UP000058599"/>
    </source>
</evidence>